<evidence type="ECO:0000256" key="5">
    <source>
        <dbReference type="ARBA" id="ARBA00022679"/>
    </source>
</evidence>
<dbReference type="EMBL" id="KV425887">
    <property type="protein sequence ID" value="KZW02639.1"/>
    <property type="molecule type" value="Genomic_DNA"/>
</dbReference>
<comment type="function">
    <text evidence="11">Histone methyltransferase that specifically trimethylates histone H3 to form H3K79me3. This methylation is required for telomere silencing and for the pachytene checkpoint during the meiotic cell cycle by allowing the recruitment of RAD9 to double strand breaks. Nucleosomes are preferred as substrate compared to free histone.</text>
</comment>
<dbReference type="FunFam" id="3.40.50.150:FF:000033">
    <property type="entry name" value="Histone-lysine N-methyltransferase, H3 lysine-79 specific"/>
    <property type="match status" value="1"/>
</dbReference>
<keyword evidence="5 11" id="KW-0808">Transferase</keyword>
<dbReference type="PANTHER" id="PTHR21451:SF0">
    <property type="entry name" value="HISTONE-LYSINE N-METHYLTRANSFERASE, H3 LYSINE-79 SPECIFIC"/>
    <property type="match status" value="1"/>
</dbReference>
<dbReference type="GO" id="GO:0032259">
    <property type="term" value="P:methylation"/>
    <property type="evidence" value="ECO:0007669"/>
    <property type="project" value="UniProtKB-KW"/>
</dbReference>
<dbReference type="InterPro" id="IPR029063">
    <property type="entry name" value="SAM-dependent_MTases_sf"/>
</dbReference>
<organism evidence="14 15">
    <name type="scientific">Exidia glandulosa HHB12029</name>
    <dbReference type="NCBI Taxonomy" id="1314781"/>
    <lineage>
        <taxon>Eukaryota</taxon>
        <taxon>Fungi</taxon>
        <taxon>Dikarya</taxon>
        <taxon>Basidiomycota</taxon>
        <taxon>Agaricomycotina</taxon>
        <taxon>Agaricomycetes</taxon>
        <taxon>Auriculariales</taxon>
        <taxon>Exidiaceae</taxon>
        <taxon>Exidia</taxon>
    </lineage>
</organism>
<evidence type="ECO:0000256" key="6">
    <source>
        <dbReference type="ARBA" id="ARBA00022691"/>
    </source>
</evidence>
<evidence type="ECO:0000256" key="4">
    <source>
        <dbReference type="ARBA" id="ARBA00022603"/>
    </source>
</evidence>
<dbReference type="CDD" id="cd02440">
    <property type="entry name" value="AdoMet_MTases"/>
    <property type="match status" value="1"/>
</dbReference>
<evidence type="ECO:0000256" key="12">
    <source>
        <dbReference type="SAM" id="MobiDB-lite"/>
    </source>
</evidence>
<sequence length="594" mass="65162">MNATGASSGSSSFFSNARRVSATASATTTTYHKPPVVTRVFYVPAKPQPQVKLIYPKGVRPPSPPATPAKPLKRKADEPAAPKMAAKKAKVAAKPARSPSASSSTTAISSAASTPPHRFSPIAKAERDTPPLVRSVSSKSVTPAPPFGSLEAPIPRPCGTDLDGNVTPFSAADVVLKLFPSYKSYFYNPNDPEDRSFEPDAPNGPPTIELEYPNTGASEKFILLQPKDRDHYNPIFDLRSAIHTIVEYFMTPEQAKLFGTHPSQITLPTDMSIFCHHSDPIPDPPTPPGSPGRAEPPYGDLLHKINRAFNKRDGPAFVEHVNNVSRLIREIKESGLCGSNPLIDNVRRWPGMHPKVCKVIIEQTYQRSVGPRIKEVRQYQAWTSNIYGELMPNLVSDIVHITGLKPGMHFLDLGSGVGNVVLQAAVQAGCTSAGIECMAKPADLAREQLSQMQARLRLWGLNMGAAETIEGDFREVDLTRHLQQADVVLVNNYAFDPKLNEELSRLFLDMKEGAVVVSLRPFVPSKFRLTQHNAETPIAILRPEDREFRPGTVSWSVQGGTYYLNHIDRSMLREFAEREASSPVRSTRGTRRGG</sequence>
<comment type="subcellular location">
    <subcellularLocation>
        <location evidence="1 11">Nucleus</location>
    </subcellularLocation>
</comment>
<dbReference type="PANTHER" id="PTHR21451">
    <property type="entry name" value="HISTONE H3 METHYLTRANSFERASE"/>
    <property type="match status" value="1"/>
</dbReference>
<dbReference type="GO" id="GO:0006281">
    <property type="term" value="P:DNA repair"/>
    <property type="evidence" value="ECO:0007669"/>
    <property type="project" value="TreeGrafter"/>
</dbReference>
<keyword evidence="7 11" id="KW-0156">Chromatin regulator</keyword>
<dbReference type="GO" id="GO:0005634">
    <property type="term" value="C:nucleus"/>
    <property type="evidence" value="ECO:0007669"/>
    <property type="project" value="UniProtKB-SubCell"/>
</dbReference>
<evidence type="ECO:0000256" key="9">
    <source>
        <dbReference type="ARBA" id="ARBA00029821"/>
    </source>
</evidence>
<reference evidence="14 15" key="1">
    <citation type="journal article" date="2016" name="Mol. Biol. Evol.">
        <title>Comparative Genomics of Early-Diverging Mushroom-Forming Fungi Provides Insights into the Origins of Lignocellulose Decay Capabilities.</title>
        <authorList>
            <person name="Nagy L.G."/>
            <person name="Riley R."/>
            <person name="Tritt A."/>
            <person name="Adam C."/>
            <person name="Daum C."/>
            <person name="Floudas D."/>
            <person name="Sun H."/>
            <person name="Yadav J.S."/>
            <person name="Pangilinan J."/>
            <person name="Larsson K.H."/>
            <person name="Matsuura K."/>
            <person name="Barry K."/>
            <person name="Labutti K."/>
            <person name="Kuo R."/>
            <person name="Ohm R.A."/>
            <person name="Bhattacharya S.S."/>
            <person name="Shirouzu T."/>
            <person name="Yoshinaga Y."/>
            <person name="Martin F.M."/>
            <person name="Grigoriev I.V."/>
            <person name="Hibbett D.S."/>
        </authorList>
    </citation>
    <scope>NUCLEOTIDE SEQUENCE [LARGE SCALE GENOMIC DNA]</scope>
    <source>
        <strain evidence="14 15">HHB12029</strain>
    </source>
</reference>
<dbReference type="Proteomes" id="UP000077266">
    <property type="component" value="Unassembled WGS sequence"/>
</dbReference>
<evidence type="ECO:0000256" key="11">
    <source>
        <dbReference type="RuleBase" id="RU271113"/>
    </source>
</evidence>
<feature type="compositionally biased region" description="Pro residues" evidence="12">
    <location>
        <begin position="59"/>
        <end position="68"/>
    </location>
</feature>
<dbReference type="EC" id="2.1.1.360" evidence="2 11"/>
<keyword evidence="6 11" id="KW-0949">S-adenosyl-L-methionine</keyword>
<dbReference type="Gene3D" id="3.40.50.150">
    <property type="entry name" value="Vaccinia Virus protein VP39"/>
    <property type="match status" value="1"/>
</dbReference>
<gene>
    <name evidence="14" type="ORF">EXIGLDRAFT_759762</name>
</gene>
<name>A0A165PT94_EXIGL</name>
<feature type="compositionally biased region" description="Low complexity" evidence="12">
    <location>
        <begin position="92"/>
        <end position="116"/>
    </location>
</feature>
<evidence type="ECO:0000256" key="3">
    <source>
        <dbReference type="ARBA" id="ARBA00020987"/>
    </source>
</evidence>
<evidence type="ECO:0000313" key="14">
    <source>
        <dbReference type="EMBL" id="KZW02639.1"/>
    </source>
</evidence>
<dbReference type="AlphaFoldDB" id="A0A165PT94"/>
<dbReference type="PROSITE" id="PS51569">
    <property type="entry name" value="DOT1"/>
    <property type="match status" value="1"/>
</dbReference>
<evidence type="ECO:0000259" key="13">
    <source>
        <dbReference type="PROSITE" id="PS51569"/>
    </source>
</evidence>
<evidence type="ECO:0000313" key="15">
    <source>
        <dbReference type="Proteomes" id="UP000077266"/>
    </source>
</evidence>
<comment type="catalytic activity">
    <reaction evidence="10 11">
        <text>L-lysyl(79)-[histone H3] + 3 S-adenosyl-L-methionine = N(6),N(6),N(6)-trimethyl-L-lysyl(79)-[histone H3] + 3 S-adenosyl-L-homocysteine + 3 H(+)</text>
        <dbReference type="Rhea" id="RHEA:60328"/>
        <dbReference type="Rhea" id="RHEA-COMP:15549"/>
        <dbReference type="Rhea" id="RHEA-COMP:15552"/>
        <dbReference type="ChEBI" id="CHEBI:15378"/>
        <dbReference type="ChEBI" id="CHEBI:29969"/>
        <dbReference type="ChEBI" id="CHEBI:57856"/>
        <dbReference type="ChEBI" id="CHEBI:59789"/>
        <dbReference type="ChEBI" id="CHEBI:61961"/>
        <dbReference type="EC" id="2.1.1.360"/>
    </reaction>
</comment>
<keyword evidence="15" id="KW-1185">Reference proteome</keyword>
<proteinExistence type="inferred from homology"/>
<dbReference type="SUPFAM" id="SSF53335">
    <property type="entry name" value="S-adenosyl-L-methionine-dependent methyltransferases"/>
    <property type="match status" value="1"/>
</dbReference>
<evidence type="ECO:0000256" key="10">
    <source>
        <dbReference type="ARBA" id="ARBA00047770"/>
    </source>
</evidence>
<protein>
    <recommendedName>
        <fullName evidence="3 11">Histone-lysine N-methyltransferase, H3 lysine-79 specific</fullName>
        <ecNumber evidence="2 11">2.1.1.360</ecNumber>
    </recommendedName>
    <alternativeName>
        <fullName evidence="9 11">Histone H3-K79 methyltransferase</fullName>
    </alternativeName>
</protein>
<dbReference type="GO" id="GO:0000077">
    <property type="term" value="P:DNA damage checkpoint signaling"/>
    <property type="evidence" value="ECO:0007669"/>
    <property type="project" value="TreeGrafter"/>
</dbReference>
<dbReference type="InterPro" id="IPR025789">
    <property type="entry name" value="DOT1_dom"/>
</dbReference>
<feature type="domain" description="DOT1" evidence="13">
    <location>
        <begin position="253"/>
        <end position="580"/>
    </location>
</feature>
<keyword evidence="4 11" id="KW-0489">Methyltransferase</keyword>
<dbReference type="STRING" id="1314781.A0A165PT94"/>
<dbReference type="InterPro" id="IPR030445">
    <property type="entry name" value="H3-K79_meTrfase"/>
</dbReference>
<dbReference type="GO" id="GO:0140956">
    <property type="term" value="F:histone H3K79 trimethyltransferase activity"/>
    <property type="evidence" value="ECO:0007669"/>
    <property type="project" value="UniProtKB-EC"/>
</dbReference>
<dbReference type="Pfam" id="PF08123">
    <property type="entry name" value="DOT1"/>
    <property type="match status" value="1"/>
</dbReference>
<evidence type="ECO:0000256" key="7">
    <source>
        <dbReference type="ARBA" id="ARBA00022853"/>
    </source>
</evidence>
<evidence type="ECO:0000256" key="2">
    <source>
        <dbReference type="ARBA" id="ARBA00012190"/>
    </source>
</evidence>
<dbReference type="OrthoDB" id="443402at2759"/>
<dbReference type="InParanoid" id="A0A165PT94"/>
<evidence type="ECO:0000256" key="8">
    <source>
        <dbReference type="ARBA" id="ARBA00023242"/>
    </source>
</evidence>
<accession>A0A165PT94</accession>
<keyword evidence="8 11" id="KW-0539">Nucleus</keyword>
<evidence type="ECO:0000256" key="1">
    <source>
        <dbReference type="ARBA" id="ARBA00004123"/>
    </source>
</evidence>
<comment type="miscellaneous">
    <text evidence="11">In contrast to other lysine histone methyltransferases, it does not contain a SET domain, suggesting the existence of another mechanism for methylation of lysine residues of histones.</text>
</comment>
<feature type="region of interest" description="Disordered" evidence="12">
    <location>
        <begin position="53"/>
        <end position="156"/>
    </location>
</feature>
<comment type="similarity">
    <text evidence="11">Belongs to the class I-like SAM-binding methyltransferase superfamily. DOT1 family.</text>
</comment>
<comment type="activity regulation">
    <text evidence="11">Ubiquitination of histone H2B to form H2BK123ub1 is required for efficient DOT1 methyltransferase activity on histone H3.</text>
</comment>